<feature type="transmembrane region" description="Helical" evidence="1">
    <location>
        <begin position="32"/>
        <end position="56"/>
    </location>
</feature>
<feature type="transmembrane region" description="Helical" evidence="1">
    <location>
        <begin position="404"/>
        <end position="425"/>
    </location>
</feature>
<feature type="transmembrane region" description="Helical" evidence="1">
    <location>
        <begin position="162"/>
        <end position="182"/>
    </location>
</feature>
<feature type="transmembrane region" description="Helical" evidence="1">
    <location>
        <begin position="450"/>
        <end position="475"/>
    </location>
</feature>
<dbReference type="InterPro" id="IPR005625">
    <property type="entry name" value="PepSY-ass_TM"/>
</dbReference>
<protein>
    <submittedName>
        <fullName evidence="2">PepSY domain-containing protein</fullName>
    </submittedName>
</protein>
<evidence type="ECO:0000313" key="3">
    <source>
        <dbReference type="Proteomes" id="UP000471147"/>
    </source>
</evidence>
<dbReference type="Proteomes" id="UP000471147">
    <property type="component" value="Unassembled WGS sequence"/>
</dbReference>
<sequence length="476" mass="52713">MKIRSLLRATEEKHANDQALPVPSSYRSVWQLHFYAGLCVAPVLLLLAITGSLYLFDREFENWWDRDFAKVKIEGRPTSLAMQEAAVKAIDPASEVKRVVLPFAKDDTSKWLLQGLDGRKHEVHLNPYTLEVTAIRNPQDAPMAFIRRIHGTLLGGEVGSHIVELVACWTLVILVTGLWMWWPRNWSVKGVLVPRIGAGGRRMWRDLHAVPSAFISVFVVLLVLTGLPWSAFWGVQLARIGEYAPFVAPTPNFAAHAPVAHAEHKSGAVRKMPPAHDHMDHMQHMGNADDPAKTKIPWVIQNSPMPEGGAPSVGIANVEPHLTMLDRGQFGEGVRIFYPDGPGGTFMINYIPDKAEGQRTIHVDPANGNVIDDIGWAQYSAGGRAIEWGTMFHMGRQYGWVNQLANLLVCLGLIGAVISALVHYWKRRPKGELAAPTVPKEAHLPQGLKWGLIAMAVVFPLVGASMVPILAYRFLK</sequence>
<keyword evidence="1" id="KW-0472">Membrane</keyword>
<accession>A0A6I4LT48</accession>
<keyword evidence="1" id="KW-0812">Transmembrane</keyword>
<name>A0A6I4LT48_9SPHN</name>
<dbReference type="Pfam" id="PF03929">
    <property type="entry name" value="PepSY_TM"/>
    <property type="match status" value="1"/>
</dbReference>
<gene>
    <name evidence="2" type="ORF">EUU23_02720</name>
</gene>
<dbReference type="OrthoDB" id="9791166at2"/>
<proteinExistence type="predicted"/>
<dbReference type="PANTHER" id="PTHR34219:SF1">
    <property type="entry name" value="PEPSY DOMAIN-CONTAINING PROTEIN"/>
    <property type="match status" value="1"/>
</dbReference>
<comment type="caution">
    <text evidence="2">The sequence shown here is derived from an EMBL/GenBank/DDBJ whole genome shotgun (WGS) entry which is preliminary data.</text>
</comment>
<dbReference type="EMBL" id="SDWJ01000001">
    <property type="protein sequence ID" value="MVZ96617.1"/>
    <property type="molecule type" value="Genomic_DNA"/>
</dbReference>
<keyword evidence="3" id="KW-1185">Reference proteome</keyword>
<dbReference type="RefSeq" id="WP_160352582.1">
    <property type="nucleotide sequence ID" value="NZ_SDWJ01000001.1"/>
</dbReference>
<feature type="transmembrane region" description="Helical" evidence="1">
    <location>
        <begin position="213"/>
        <end position="235"/>
    </location>
</feature>
<evidence type="ECO:0000256" key="1">
    <source>
        <dbReference type="SAM" id="Phobius"/>
    </source>
</evidence>
<reference evidence="2 3" key="1">
    <citation type="submission" date="2019-01" db="EMBL/GenBank/DDBJ databases">
        <title>Sphingorhabdus lacus sp.nov., isolated from an oligotrophic freshwater lake.</title>
        <authorList>
            <person name="Park M."/>
        </authorList>
    </citation>
    <scope>NUCLEOTIDE SEQUENCE [LARGE SCALE GENOMIC DNA]</scope>
    <source>
        <strain evidence="2 3">IMCC26285</strain>
    </source>
</reference>
<evidence type="ECO:0000313" key="2">
    <source>
        <dbReference type="EMBL" id="MVZ96617.1"/>
    </source>
</evidence>
<keyword evidence="1" id="KW-1133">Transmembrane helix</keyword>
<dbReference type="AlphaFoldDB" id="A0A6I4LT48"/>
<dbReference type="PANTHER" id="PTHR34219">
    <property type="entry name" value="IRON-REGULATED INNER MEMBRANE PROTEIN-RELATED"/>
    <property type="match status" value="1"/>
</dbReference>
<organism evidence="2 3">
    <name type="scientific">Sphingorhabdus profundilacus</name>
    <dbReference type="NCBI Taxonomy" id="2509718"/>
    <lineage>
        <taxon>Bacteria</taxon>
        <taxon>Pseudomonadati</taxon>
        <taxon>Pseudomonadota</taxon>
        <taxon>Alphaproteobacteria</taxon>
        <taxon>Sphingomonadales</taxon>
        <taxon>Sphingomonadaceae</taxon>
        <taxon>Sphingorhabdus</taxon>
    </lineage>
</organism>